<gene>
    <name evidence="3" type="ORF">CO2235_MP70253</name>
    <name evidence="1" type="ORF">D2917_03260</name>
    <name evidence="2" type="ORF">JTE92_08270</name>
</gene>
<evidence type="ECO:0000313" key="2">
    <source>
        <dbReference type="EMBL" id="QRQ90648.1"/>
    </source>
</evidence>
<dbReference type="RefSeq" id="WP_063240681.1">
    <property type="nucleotide sequence ID" value="NZ_CP032518.1"/>
</dbReference>
<protein>
    <submittedName>
        <fullName evidence="3">Oxalate:formate antiporter</fullName>
    </submittedName>
</protein>
<dbReference type="AlphaFoldDB" id="A0A375GPL3"/>
<dbReference type="Proteomes" id="UP000256862">
    <property type="component" value="Plasmid CO2235_mp"/>
</dbReference>
<evidence type="ECO:0000313" key="4">
    <source>
        <dbReference type="Proteomes" id="UP000256862"/>
    </source>
</evidence>
<dbReference type="EMBL" id="CP032518">
    <property type="protein sequence ID" value="QEZ43347.1"/>
    <property type="molecule type" value="Genomic_DNA"/>
</dbReference>
<dbReference type="EMBL" id="CP069811">
    <property type="protein sequence ID" value="QRQ90648.1"/>
    <property type="molecule type" value="Genomic_DNA"/>
</dbReference>
<evidence type="ECO:0000313" key="1">
    <source>
        <dbReference type="EMBL" id="QEZ43347.1"/>
    </source>
</evidence>
<reference evidence="1 5" key="2">
    <citation type="submission" date="2018-09" db="EMBL/GenBank/DDBJ databases">
        <title>Complete genome sequence of Cupriavidus oxalaticus T2, a bacterium capable of phenol tolerance and degradation.</title>
        <authorList>
            <person name="Yan J."/>
        </authorList>
    </citation>
    <scope>NUCLEOTIDE SEQUENCE [LARGE SCALE GENOMIC DNA]</scope>
    <source>
        <strain evidence="1 5">T2</strain>
    </source>
</reference>
<accession>A0A375GPL3</accession>
<evidence type="ECO:0000313" key="5">
    <source>
        <dbReference type="Proteomes" id="UP000325743"/>
    </source>
</evidence>
<dbReference type="GeneID" id="303489512"/>
<name>A0A375GPL3_9BURK</name>
<dbReference type="EMBL" id="OGUS01000142">
    <property type="protein sequence ID" value="SPC23603.1"/>
    <property type="molecule type" value="Genomic_DNA"/>
</dbReference>
<dbReference type="Proteomes" id="UP000623307">
    <property type="component" value="Chromosome 1"/>
</dbReference>
<organism evidence="1 5">
    <name type="scientific">Cupriavidus oxalaticus</name>
    <dbReference type="NCBI Taxonomy" id="96344"/>
    <lineage>
        <taxon>Bacteria</taxon>
        <taxon>Pseudomonadati</taxon>
        <taxon>Pseudomonadota</taxon>
        <taxon>Betaproteobacteria</taxon>
        <taxon>Burkholderiales</taxon>
        <taxon>Burkholderiaceae</taxon>
        <taxon>Cupriavidus</taxon>
    </lineage>
</organism>
<evidence type="ECO:0000313" key="3">
    <source>
        <dbReference type="EMBL" id="SPC23603.1"/>
    </source>
</evidence>
<reference evidence="3 4" key="1">
    <citation type="submission" date="2018-01" db="EMBL/GenBank/DDBJ databases">
        <authorList>
            <person name="Clerissi C."/>
        </authorList>
    </citation>
    <scope>NUCLEOTIDE SEQUENCE [LARGE SCALE GENOMIC DNA]</scope>
    <source>
        <strain evidence="3">Cupriavidus oxalaticus LMG 2235</strain>
        <plasmid evidence="4">co2235_mp</plasmid>
    </source>
</reference>
<geneLocation type="plasmid" evidence="4">
    <name>co2235_mp</name>
</geneLocation>
<sequence>MEVALLFVLGLAALAGGVAMTILLATRLPMDVLVTAQEHGRFAGLGSDQASDGMGRARQARAVPAAGELAYA</sequence>
<evidence type="ECO:0000313" key="6">
    <source>
        <dbReference type="Proteomes" id="UP000623307"/>
    </source>
</evidence>
<reference evidence="2 6" key="3">
    <citation type="submission" date="2021-02" db="EMBL/GenBank/DDBJ databases">
        <title>Complete Genome Sequence of Cupriavidus oxalaticus Strain Ox1, a Soil Oxalate-Degrading Species.</title>
        <authorList>
            <person name="Palmieri F."/>
            <person name="Udriet P."/>
            <person name="Deuasquier M."/>
            <person name="Beaudoing E."/>
            <person name="Johnson S.L."/>
            <person name="Davenport K.W."/>
            <person name="Chain P.S."/>
            <person name="Bindschedler S."/>
            <person name="Junier P."/>
        </authorList>
    </citation>
    <scope>NUCLEOTIDE SEQUENCE [LARGE SCALE GENOMIC DNA]</scope>
    <source>
        <strain evidence="2 6">Ox1</strain>
    </source>
</reference>
<dbReference type="Proteomes" id="UP000325743">
    <property type="component" value="Chromosome 1"/>
</dbReference>
<proteinExistence type="predicted"/>
<dbReference type="OrthoDB" id="8970804at2"/>
<keyword evidence="6" id="KW-1185">Reference proteome</keyword>